<protein>
    <submittedName>
        <fullName evidence="2">Putative N-acetyltransferase YhbS</fullName>
    </submittedName>
</protein>
<evidence type="ECO:0000259" key="1">
    <source>
        <dbReference type="PROSITE" id="PS51186"/>
    </source>
</evidence>
<dbReference type="PANTHER" id="PTHR47237:SF2">
    <property type="entry name" value="BLL4206 PROTEIN"/>
    <property type="match status" value="1"/>
</dbReference>
<evidence type="ECO:0000313" key="3">
    <source>
        <dbReference type="Proteomes" id="UP000542674"/>
    </source>
</evidence>
<comment type="caution">
    <text evidence="2">The sequence shown here is derived from an EMBL/GenBank/DDBJ whole genome shotgun (WGS) entry which is preliminary data.</text>
</comment>
<keyword evidence="3" id="KW-1185">Reference proteome</keyword>
<dbReference type="InterPro" id="IPR052729">
    <property type="entry name" value="Acyl/Acetyltrans_Enzymes"/>
</dbReference>
<dbReference type="RefSeq" id="WP_312865824.1">
    <property type="nucleotide sequence ID" value="NZ_BAABAI010000016.1"/>
</dbReference>
<dbReference type="Pfam" id="PF18014">
    <property type="entry name" value="Acetyltransf_18"/>
    <property type="match status" value="1"/>
</dbReference>
<evidence type="ECO:0000313" key="2">
    <source>
        <dbReference type="EMBL" id="MBB4967876.1"/>
    </source>
</evidence>
<dbReference type="InterPro" id="IPR016181">
    <property type="entry name" value="Acyl_CoA_acyltransferase"/>
</dbReference>
<dbReference type="Proteomes" id="UP000542674">
    <property type="component" value="Unassembled WGS sequence"/>
</dbReference>
<dbReference type="InterPro" id="IPR041496">
    <property type="entry name" value="YitH/HolE_GNAT"/>
</dbReference>
<accession>A0A7W7WYC5</accession>
<dbReference type="Pfam" id="PF00583">
    <property type="entry name" value="Acetyltransf_1"/>
    <property type="match status" value="1"/>
</dbReference>
<organism evidence="2 3">
    <name type="scientific">Saccharothrix violaceirubra</name>
    <dbReference type="NCBI Taxonomy" id="413306"/>
    <lineage>
        <taxon>Bacteria</taxon>
        <taxon>Bacillati</taxon>
        <taxon>Actinomycetota</taxon>
        <taxon>Actinomycetes</taxon>
        <taxon>Pseudonocardiales</taxon>
        <taxon>Pseudonocardiaceae</taxon>
        <taxon>Saccharothrix</taxon>
    </lineage>
</organism>
<keyword evidence="2" id="KW-0808">Transferase</keyword>
<dbReference type="SUPFAM" id="SSF55729">
    <property type="entry name" value="Acyl-CoA N-acyltransferases (Nat)"/>
    <property type="match status" value="1"/>
</dbReference>
<dbReference type="InterPro" id="IPR000182">
    <property type="entry name" value="GNAT_dom"/>
</dbReference>
<reference evidence="2 3" key="1">
    <citation type="submission" date="2020-08" db="EMBL/GenBank/DDBJ databases">
        <title>Sequencing the genomes of 1000 actinobacteria strains.</title>
        <authorList>
            <person name="Klenk H.-P."/>
        </authorList>
    </citation>
    <scope>NUCLEOTIDE SEQUENCE [LARGE SCALE GENOMIC DNA]</scope>
    <source>
        <strain evidence="2 3">DSM 45084</strain>
    </source>
</reference>
<name>A0A7W7WYC5_9PSEU</name>
<dbReference type="CDD" id="cd04301">
    <property type="entry name" value="NAT_SF"/>
    <property type="match status" value="1"/>
</dbReference>
<proteinExistence type="predicted"/>
<dbReference type="Gene3D" id="3.40.630.30">
    <property type="match status" value="1"/>
</dbReference>
<dbReference type="Gene3D" id="3.40.630.90">
    <property type="match status" value="1"/>
</dbReference>
<feature type="domain" description="N-acetyltransferase" evidence="1">
    <location>
        <begin position="7"/>
        <end position="142"/>
    </location>
</feature>
<dbReference type="PANTHER" id="PTHR47237">
    <property type="entry name" value="SLL0310 PROTEIN"/>
    <property type="match status" value="1"/>
</dbReference>
<dbReference type="AlphaFoldDB" id="A0A7W7WYC5"/>
<dbReference type="PROSITE" id="PS51186">
    <property type="entry name" value="GNAT"/>
    <property type="match status" value="1"/>
</dbReference>
<sequence>MTLGSVTTLRELTGDDLDACRALARSRTWPDEPDKWAFLLRVGTGFGLFDGSRLVGTVLVTRFPGHAVISMVLVAVTHERRGLGRRLMTHALEFADSPVVSLHATPNGRPLYSKLGFVAVDRVTAHVGRFTRAASGVSRPLVAADRDRVVAEDARVFGADRSGMWDGLFGFVERARVSPEGFGCAWWNLDRLMIGPVVARSVTGAAELVADLAAGDRVIRVDSRSSGLGAWLVRHGLAARATVDLMVRGEFPGDRDRLFAPVMQALG</sequence>
<gene>
    <name evidence="2" type="ORF">F4559_005235</name>
</gene>
<dbReference type="EMBL" id="JACHJS010000001">
    <property type="protein sequence ID" value="MBB4967876.1"/>
    <property type="molecule type" value="Genomic_DNA"/>
</dbReference>
<dbReference type="GO" id="GO:0016747">
    <property type="term" value="F:acyltransferase activity, transferring groups other than amino-acyl groups"/>
    <property type="evidence" value="ECO:0007669"/>
    <property type="project" value="InterPro"/>
</dbReference>